<dbReference type="InterPro" id="IPR050109">
    <property type="entry name" value="HTH-type_TetR-like_transc_reg"/>
</dbReference>
<dbReference type="SUPFAM" id="SSF46689">
    <property type="entry name" value="Homeodomain-like"/>
    <property type="match status" value="1"/>
</dbReference>
<evidence type="ECO:0000313" key="4">
    <source>
        <dbReference type="EMBL" id="PPJ36674.1"/>
    </source>
</evidence>
<evidence type="ECO:0000256" key="1">
    <source>
        <dbReference type="ARBA" id="ARBA00023125"/>
    </source>
</evidence>
<dbReference type="Gene3D" id="1.10.357.10">
    <property type="entry name" value="Tetracycline Repressor, domain 2"/>
    <property type="match status" value="1"/>
</dbReference>
<gene>
    <name evidence="4" type="ORF">C5E45_18970</name>
</gene>
<comment type="caution">
    <text evidence="4">The sequence shown here is derived from an EMBL/GenBank/DDBJ whole genome shotgun (WGS) entry which is preliminary data.</text>
</comment>
<dbReference type="PANTHER" id="PTHR30055">
    <property type="entry name" value="HTH-TYPE TRANSCRIPTIONAL REGULATOR RUTR"/>
    <property type="match status" value="1"/>
</dbReference>
<sequence>MARKASETRGENPGTKAENTRAAILDAARESFAQRGYSGTSIRDITDGACVARAGFYYYFPDKRAVFVELGTATYRDAFDAAASFTDSTTTASQAGIARWTREYFAYLDRHGAYLIRSAEDAPEDPEFLAAVRVLQTRIASLLGAEIRRLANRPVWSAAATGLAITAMMERTWFLTHLGSYPLRRNEAVSAIASLLFALIAVPAPDEK</sequence>
<dbReference type="Pfam" id="PF00440">
    <property type="entry name" value="TetR_N"/>
    <property type="match status" value="1"/>
</dbReference>
<dbReference type="OrthoDB" id="9779746at2"/>
<organism evidence="4 5">
    <name type="scientific">Nocardia nova</name>
    <dbReference type="NCBI Taxonomy" id="37330"/>
    <lineage>
        <taxon>Bacteria</taxon>
        <taxon>Bacillati</taxon>
        <taxon>Actinomycetota</taxon>
        <taxon>Actinomycetes</taxon>
        <taxon>Mycobacteriales</taxon>
        <taxon>Nocardiaceae</taxon>
        <taxon>Nocardia</taxon>
    </lineage>
</organism>
<evidence type="ECO:0000313" key="5">
    <source>
        <dbReference type="Proteomes" id="UP000239874"/>
    </source>
</evidence>
<dbReference type="PANTHER" id="PTHR30055:SF223">
    <property type="entry name" value="HTH-TYPE TRANSCRIPTIONAL REGULATOR UIDR"/>
    <property type="match status" value="1"/>
</dbReference>
<dbReference type="EMBL" id="PSZC01000013">
    <property type="protein sequence ID" value="PPJ36674.1"/>
    <property type="molecule type" value="Genomic_DNA"/>
</dbReference>
<feature type="domain" description="HTH tetR-type" evidence="3">
    <location>
        <begin position="18"/>
        <end position="78"/>
    </location>
</feature>
<keyword evidence="1 2" id="KW-0238">DNA-binding</keyword>
<proteinExistence type="predicted"/>
<dbReference type="InterPro" id="IPR023772">
    <property type="entry name" value="DNA-bd_HTH_TetR-type_CS"/>
</dbReference>
<name>A0A2S6AN81_9NOCA</name>
<dbReference type="InterPro" id="IPR009057">
    <property type="entry name" value="Homeodomain-like_sf"/>
</dbReference>
<evidence type="ECO:0000256" key="2">
    <source>
        <dbReference type="PROSITE-ProRule" id="PRU00335"/>
    </source>
</evidence>
<evidence type="ECO:0000259" key="3">
    <source>
        <dbReference type="PROSITE" id="PS50977"/>
    </source>
</evidence>
<dbReference type="Proteomes" id="UP000239874">
    <property type="component" value="Unassembled WGS sequence"/>
</dbReference>
<dbReference type="GO" id="GO:0003700">
    <property type="term" value="F:DNA-binding transcription factor activity"/>
    <property type="evidence" value="ECO:0007669"/>
    <property type="project" value="TreeGrafter"/>
</dbReference>
<dbReference type="AlphaFoldDB" id="A0A2S6AN81"/>
<reference evidence="4 5" key="1">
    <citation type="submission" date="2018-02" db="EMBL/GenBank/DDBJ databases">
        <title>8 Nocardia nova and 1 Nocardia cyriacigeorgica strain used for evolution to TMP-SMX.</title>
        <authorList>
            <person name="Mehta H."/>
            <person name="Weng J."/>
            <person name="Shamoo Y."/>
        </authorList>
    </citation>
    <scope>NUCLEOTIDE SEQUENCE [LARGE SCALE GENOMIC DNA]</scope>
    <source>
        <strain evidence="4 5">MDA3139</strain>
    </source>
</reference>
<feature type="DNA-binding region" description="H-T-H motif" evidence="2">
    <location>
        <begin position="41"/>
        <end position="60"/>
    </location>
</feature>
<dbReference type="InterPro" id="IPR001647">
    <property type="entry name" value="HTH_TetR"/>
</dbReference>
<dbReference type="PRINTS" id="PR00455">
    <property type="entry name" value="HTHTETR"/>
</dbReference>
<dbReference type="PROSITE" id="PS50977">
    <property type="entry name" value="HTH_TETR_2"/>
    <property type="match status" value="1"/>
</dbReference>
<dbReference type="GO" id="GO:0000976">
    <property type="term" value="F:transcription cis-regulatory region binding"/>
    <property type="evidence" value="ECO:0007669"/>
    <property type="project" value="TreeGrafter"/>
</dbReference>
<dbReference type="PROSITE" id="PS01081">
    <property type="entry name" value="HTH_TETR_1"/>
    <property type="match status" value="1"/>
</dbReference>
<accession>A0A2S6AN81</accession>
<protein>
    <submittedName>
        <fullName evidence="4">TetR/AcrR family transcriptional regulator</fullName>
    </submittedName>
</protein>
<dbReference type="Gene3D" id="1.10.10.60">
    <property type="entry name" value="Homeodomain-like"/>
    <property type="match status" value="1"/>
</dbReference>